<organism evidence="1 2">
    <name type="scientific">Nitrospira moscoviensis</name>
    <dbReference type="NCBI Taxonomy" id="42253"/>
    <lineage>
        <taxon>Bacteria</taxon>
        <taxon>Pseudomonadati</taxon>
        <taxon>Nitrospirota</taxon>
        <taxon>Nitrospiria</taxon>
        <taxon>Nitrospirales</taxon>
        <taxon>Nitrospiraceae</taxon>
        <taxon>Nitrospira</taxon>
    </lineage>
</organism>
<proteinExistence type="predicted"/>
<dbReference type="OrthoDB" id="5572369at2"/>
<evidence type="ECO:0000313" key="2">
    <source>
        <dbReference type="Proteomes" id="UP000069205"/>
    </source>
</evidence>
<dbReference type="KEGG" id="nmv:NITMOv2_1311"/>
<reference evidence="1 2" key="1">
    <citation type="journal article" date="2015" name="Proc. Natl. Acad. Sci. U.S.A.">
        <title>Expanded metabolic versatility of ubiquitous nitrite-oxidizing bacteria from the genus Nitrospira.</title>
        <authorList>
            <person name="Koch H."/>
            <person name="Lucker S."/>
            <person name="Albertsen M."/>
            <person name="Kitzinger K."/>
            <person name="Herbold C."/>
            <person name="Spieck E."/>
            <person name="Nielsen P.H."/>
            <person name="Wagner M."/>
            <person name="Daims H."/>
        </authorList>
    </citation>
    <scope>NUCLEOTIDE SEQUENCE [LARGE SCALE GENOMIC DNA]</scope>
    <source>
        <strain evidence="1 2">NSP M-1</strain>
    </source>
</reference>
<protein>
    <submittedName>
        <fullName evidence="1">Uncharacterized protein</fullName>
    </submittedName>
</protein>
<dbReference type="AlphaFoldDB" id="A0A0K2GA38"/>
<evidence type="ECO:0000313" key="1">
    <source>
        <dbReference type="EMBL" id="ALA57739.1"/>
    </source>
</evidence>
<dbReference type="RefSeq" id="WP_053379021.1">
    <property type="nucleotide sequence ID" value="NZ_CP011801.1"/>
</dbReference>
<accession>A0A0K2GA38</accession>
<keyword evidence="2" id="KW-1185">Reference proteome</keyword>
<name>A0A0K2GA38_NITMO</name>
<gene>
    <name evidence="1" type="ORF">NITMOv2_1311</name>
</gene>
<dbReference type="EMBL" id="CP011801">
    <property type="protein sequence ID" value="ALA57739.1"/>
    <property type="molecule type" value="Genomic_DNA"/>
</dbReference>
<dbReference type="STRING" id="42253.NITMOv2_1311"/>
<sequence length="70" mass="8065">MSKATVKEEMRKMLEALPEDCTWEDIQYHIYVREKIERGMAAADAGDIISQEEAEKRVDQWLKSSGPGQH</sequence>
<dbReference type="Proteomes" id="UP000069205">
    <property type="component" value="Chromosome"/>
</dbReference>